<gene>
    <name evidence="1" type="ORF">BCR33DRAFT_173272</name>
</gene>
<dbReference type="EMBL" id="MCGO01000019">
    <property type="protein sequence ID" value="ORY45730.1"/>
    <property type="molecule type" value="Genomic_DNA"/>
</dbReference>
<reference evidence="1 2" key="1">
    <citation type="submission" date="2016-07" db="EMBL/GenBank/DDBJ databases">
        <title>Pervasive Adenine N6-methylation of Active Genes in Fungi.</title>
        <authorList>
            <consortium name="DOE Joint Genome Institute"/>
            <person name="Mondo S.J."/>
            <person name="Dannebaum R.O."/>
            <person name="Kuo R.C."/>
            <person name="Labutti K."/>
            <person name="Haridas S."/>
            <person name="Kuo A."/>
            <person name="Salamov A."/>
            <person name="Ahrendt S.R."/>
            <person name="Lipzen A."/>
            <person name="Sullivan W."/>
            <person name="Andreopoulos W.B."/>
            <person name="Clum A."/>
            <person name="Lindquist E."/>
            <person name="Daum C."/>
            <person name="Ramamoorthy G.K."/>
            <person name="Gryganskyi A."/>
            <person name="Culley D."/>
            <person name="Magnuson J.K."/>
            <person name="James T.Y."/>
            <person name="O'Malley M.A."/>
            <person name="Stajich J.E."/>
            <person name="Spatafora J.W."/>
            <person name="Visel A."/>
            <person name="Grigoriev I.V."/>
        </authorList>
    </citation>
    <scope>NUCLEOTIDE SEQUENCE [LARGE SCALE GENOMIC DNA]</scope>
    <source>
        <strain evidence="1 2">JEL800</strain>
    </source>
</reference>
<proteinExistence type="predicted"/>
<comment type="caution">
    <text evidence="1">The sequence shown here is derived from an EMBL/GenBank/DDBJ whole genome shotgun (WGS) entry which is preliminary data.</text>
</comment>
<evidence type="ECO:0000313" key="1">
    <source>
        <dbReference type="EMBL" id="ORY45730.1"/>
    </source>
</evidence>
<keyword evidence="2" id="KW-1185">Reference proteome</keyword>
<name>A0A1Y2CF97_9FUNG</name>
<sequence length="178" mass="19254">MTLFHEAYAAVTDHMPVIVPRGARGWNGRKVKGGTVIWGGGAKPDFPFLGRNLRGLFRAGMEEDSGVGAVVTGPVYLARNVVRKGKGILRTGVDRGRDVFGELIRRAEESKMSKTKERRGIDEVLEILVERVRMKEEEVLGGALSVNKVVGGVKDGALKKKGRAKKEGGKENGVAMAE</sequence>
<dbReference type="AlphaFoldDB" id="A0A1Y2CF97"/>
<dbReference type="Proteomes" id="UP000193642">
    <property type="component" value="Unassembled WGS sequence"/>
</dbReference>
<protein>
    <submittedName>
        <fullName evidence="1">Uncharacterized protein</fullName>
    </submittedName>
</protein>
<accession>A0A1Y2CF97</accession>
<organism evidence="1 2">
    <name type="scientific">Rhizoclosmatium globosum</name>
    <dbReference type="NCBI Taxonomy" id="329046"/>
    <lineage>
        <taxon>Eukaryota</taxon>
        <taxon>Fungi</taxon>
        <taxon>Fungi incertae sedis</taxon>
        <taxon>Chytridiomycota</taxon>
        <taxon>Chytridiomycota incertae sedis</taxon>
        <taxon>Chytridiomycetes</taxon>
        <taxon>Chytridiales</taxon>
        <taxon>Chytriomycetaceae</taxon>
        <taxon>Rhizoclosmatium</taxon>
    </lineage>
</organism>
<evidence type="ECO:0000313" key="2">
    <source>
        <dbReference type="Proteomes" id="UP000193642"/>
    </source>
</evidence>